<keyword evidence="2" id="KW-0004">4Fe-4S</keyword>
<feature type="transmembrane region" description="Helical" evidence="7">
    <location>
        <begin position="261"/>
        <end position="283"/>
    </location>
</feature>
<evidence type="ECO:0000256" key="7">
    <source>
        <dbReference type="SAM" id="Phobius"/>
    </source>
</evidence>
<dbReference type="EMBL" id="POUK01000002">
    <property type="protein sequence ID" value="PNF77688.1"/>
    <property type="molecule type" value="Genomic_DNA"/>
</dbReference>
<organism evidence="9 10">
    <name type="scientific">Stutzerimonas degradans</name>
    <dbReference type="NCBI Taxonomy" id="2968968"/>
    <lineage>
        <taxon>Bacteria</taxon>
        <taxon>Pseudomonadati</taxon>
        <taxon>Pseudomonadota</taxon>
        <taxon>Gammaproteobacteria</taxon>
        <taxon>Pseudomonadales</taxon>
        <taxon>Pseudomonadaceae</taxon>
        <taxon>Stutzerimonas</taxon>
    </lineage>
</organism>
<dbReference type="PANTHER" id="PTHR30176:SF3">
    <property type="entry name" value="FERREDOXIN-TYPE PROTEIN NAPH"/>
    <property type="match status" value="1"/>
</dbReference>
<dbReference type="GO" id="GO:0051539">
    <property type="term" value="F:4 iron, 4 sulfur cluster binding"/>
    <property type="evidence" value="ECO:0007669"/>
    <property type="project" value="UniProtKB-KW"/>
</dbReference>
<dbReference type="RefSeq" id="WP_102828253.1">
    <property type="nucleotide sequence ID" value="NZ_CP065721.1"/>
</dbReference>
<feature type="transmembrane region" description="Helical" evidence="7">
    <location>
        <begin position="360"/>
        <end position="381"/>
    </location>
</feature>
<feature type="transmembrane region" description="Helical" evidence="7">
    <location>
        <begin position="329"/>
        <end position="348"/>
    </location>
</feature>
<sequence>MIAQAPWLTRVGDWLREHAKIIRAVQWLVVGFYLVLLVIPAVLPLPPAQAGMLDNLTLLAQFVFWGLWWPFVLLSMVLFGRMWCGVLCPEGSLSEWISWRGLGRGTPRWIRWGGWPTVAFILTTVYGQLISVYDYAQAALLILGGSTVAAMLVGYLYGRGKRVWCRYLCPVSGVFSLLARLAPLHYKVDEQRWLENSGPHLATPNCAPLLDIRRMQGASDCHACGRCSGQRGAVQLSARSPNQEILIVGNQPQHSHWDSTLLLFGVLGLAMGAFQWTVSPWFIALKQAAAEWLVDHELFWPLEADAPWWLLTHYPQVNDAFSWLDGAAILAYIGGSAVLVGGALWLLVQAAVRLMGRSGNVFHHLALSLTPLGGAGLFLGLSATTVKLLRYEGLLLSWVPLARAALLVGAIIWSLYLAWKVIGRHGANGLRRLLAFSCMSGAAALIGYGWWLQFWGWN</sequence>
<feature type="domain" description="4Fe-4S ferredoxin-type" evidence="8">
    <location>
        <begin position="63"/>
        <end position="102"/>
    </location>
</feature>
<keyword evidence="7" id="KW-0812">Transmembrane</keyword>
<accession>A0A8E2QF86</accession>
<feature type="transmembrane region" description="Helical" evidence="7">
    <location>
        <begin position="433"/>
        <end position="452"/>
    </location>
</feature>
<dbReference type="GO" id="GO:0046872">
    <property type="term" value="F:metal ion binding"/>
    <property type="evidence" value="ECO:0007669"/>
    <property type="project" value="UniProtKB-KW"/>
</dbReference>
<dbReference type="PANTHER" id="PTHR30176">
    <property type="entry name" value="FERREDOXIN-TYPE PROTEIN NAPH"/>
    <property type="match status" value="1"/>
</dbReference>
<keyword evidence="5" id="KW-0408">Iron</keyword>
<keyword evidence="7" id="KW-1133">Transmembrane helix</keyword>
<keyword evidence="10" id="KW-1185">Reference proteome</keyword>
<evidence type="ECO:0000256" key="4">
    <source>
        <dbReference type="ARBA" id="ARBA00022982"/>
    </source>
</evidence>
<comment type="caution">
    <text evidence="9">The sequence shown here is derived from an EMBL/GenBank/DDBJ whole genome shotgun (WGS) entry which is preliminary data.</text>
</comment>
<keyword evidence="7" id="KW-0472">Membrane</keyword>
<evidence type="ECO:0000256" key="1">
    <source>
        <dbReference type="ARBA" id="ARBA00022448"/>
    </source>
</evidence>
<feature type="transmembrane region" description="Helical" evidence="7">
    <location>
        <begin position="401"/>
        <end position="421"/>
    </location>
</feature>
<evidence type="ECO:0000256" key="3">
    <source>
        <dbReference type="ARBA" id="ARBA00022723"/>
    </source>
</evidence>
<dbReference type="InterPro" id="IPR051684">
    <property type="entry name" value="Electron_Trans/Redox"/>
</dbReference>
<dbReference type="Pfam" id="PF12801">
    <property type="entry name" value="Fer4_5"/>
    <property type="match status" value="2"/>
</dbReference>
<evidence type="ECO:0000259" key="8">
    <source>
        <dbReference type="Pfam" id="PF12801"/>
    </source>
</evidence>
<keyword evidence="6" id="KW-0411">Iron-sulfur</keyword>
<evidence type="ECO:0000256" key="2">
    <source>
        <dbReference type="ARBA" id="ARBA00022485"/>
    </source>
</evidence>
<keyword evidence="4" id="KW-0249">Electron transport</keyword>
<keyword evidence="1" id="KW-0813">Transport</keyword>
<feature type="transmembrane region" description="Helical" evidence="7">
    <location>
        <begin position="63"/>
        <end position="88"/>
    </location>
</feature>
<protein>
    <recommendedName>
        <fullName evidence="8">4Fe-4S ferredoxin-type domain-containing protein</fullName>
    </recommendedName>
</protein>
<gene>
    <name evidence="9" type="ORF">CXK95_04630</name>
</gene>
<dbReference type="GO" id="GO:0005886">
    <property type="term" value="C:plasma membrane"/>
    <property type="evidence" value="ECO:0007669"/>
    <property type="project" value="TreeGrafter"/>
</dbReference>
<dbReference type="InterPro" id="IPR017896">
    <property type="entry name" value="4Fe4S_Fe-S-bd"/>
</dbReference>
<dbReference type="AlphaFoldDB" id="A0A8E2QF86"/>
<keyword evidence="3" id="KW-0479">Metal-binding</keyword>
<evidence type="ECO:0000256" key="6">
    <source>
        <dbReference type="ARBA" id="ARBA00023014"/>
    </source>
</evidence>
<feature type="transmembrane region" description="Helical" evidence="7">
    <location>
        <begin position="109"/>
        <end position="129"/>
    </location>
</feature>
<evidence type="ECO:0000313" key="9">
    <source>
        <dbReference type="EMBL" id="PNF77688.1"/>
    </source>
</evidence>
<feature type="transmembrane region" description="Helical" evidence="7">
    <location>
        <begin position="21"/>
        <end position="43"/>
    </location>
</feature>
<dbReference type="Proteomes" id="UP000235881">
    <property type="component" value="Unassembled WGS sequence"/>
</dbReference>
<reference evidence="9 10" key="1">
    <citation type="submission" date="2018-01" db="EMBL/GenBank/DDBJ databases">
        <title>Denitrification phenotypes of diverse strains of Pseudomonas stutzeri.</title>
        <authorList>
            <person name="Milligan D.A."/>
            <person name="Bergaust L."/>
            <person name="Bakken L.R."/>
            <person name="Frostegard A."/>
        </authorList>
    </citation>
    <scope>NUCLEOTIDE SEQUENCE [LARGE SCALE GENOMIC DNA]</scope>
    <source>
        <strain evidence="9 10">DSM 50238</strain>
    </source>
</reference>
<name>A0A8E2QF86_9GAMM</name>
<feature type="domain" description="4Fe-4S ferredoxin-type" evidence="8">
    <location>
        <begin position="147"/>
        <end position="181"/>
    </location>
</feature>
<evidence type="ECO:0000256" key="5">
    <source>
        <dbReference type="ARBA" id="ARBA00023004"/>
    </source>
</evidence>
<evidence type="ECO:0000313" key="10">
    <source>
        <dbReference type="Proteomes" id="UP000235881"/>
    </source>
</evidence>
<proteinExistence type="predicted"/>
<feature type="transmembrane region" description="Helical" evidence="7">
    <location>
        <begin position="135"/>
        <end position="157"/>
    </location>
</feature>